<dbReference type="FunFam" id="3.40.50.720:FF:000101">
    <property type="entry name" value="GDP-L-fucose synthase"/>
    <property type="match status" value="1"/>
</dbReference>
<feature type="binding site" evidence="9">
    <location>
        <position position="181"/>
    </location>
    <ligand>
        <name>NADP(+)</name>
        <dbReference type="ChEBI" id="CHEBI:58349"/>
    </ligand>
</feature>
<gene>
    <name evidence="9" type="primary">fcl</name>
    <name evidence="11" type="ORF">G0Q06_07560</name>
</gene>
<feature type="binding site" evidence="9">
    <location>
        <begin position="107"/>
        <end position="110"/>
    </location>
    <ligand>
        <name>NADP(+)</name>
        <dbReference type="ChEBI" id="CHEBI:58349"/>
    </ligand>
</feature>
<organism evidence="11 12">
    <name type="scientific">Oceanipulchritudo coccoides</name>
    <dbReference type="NCBI Taxonomy" id="2706888"/>
    <lineage>
        <taxon>Bacteria</taxon>
        <taxon>Pseudomonadati</taxon>
        <taxon>Verrucomicrobiota</taxon>
        <taxon>Opitutia</taxon>
        <taxon>Puniceicoccales</taxon>
        <taxon>Oceanipulchritudinaceae</taxon>
        <taxon>Oceanipulchritudo</taxon>
    </lineage>
</organism>
<dbReference type="EMBL" id="JAAGNX010000002">
    <property type="protein sequence ID" value="NDV62300.1"/>
    <property type="molecule type" value="Genomic_DNA"/>
</dbReference>
<feature type="site" description="Important for catalytic activity" evidence="9">
    <location>
        <position position="109"/>
    </location>
</feature>
<keyword evidence="6 9" id="KW-0413">Isomerase</keyword>
<feature type="binding site" evidence="9">
    <location>
        <position position="204"/>
    </location>
    <ligand>
        <name>substrate</name>
    </ligand>
</feature>
<sequence length="316" mass="35080">MMEKTAKIYVAGHRGMVGSAVCRCLKSKGFNNLVTRTSSELNLVSQSQVETFFQEEQPDAVIFAAARVGGIHANNTYPSEFMYENMMMEMNAIHSAHKNKTGRFLFLGSSCIYPREAPQPMPEDCLLTSQLEQTNEAYALAKISGLKYCAYLRRQYNVLFHSAMPTNLYGPGDNYHPQDSHVLPALIRRFHEAREAGAEAVTIWGTGTPRREFLHVDDLAEGLLYLLELENPPDWVNVGSGEDIAIRDLAGVVAEVVGFSGEIRLDTSKPDGTPRKLMDNSLINNLGWKPRIGLKEGIASAYKDFLSSLESGLLRS</sequence>
<feature type="binding site" evidence="9">
    <location>
        <begin position="165"/>
        <end position="168"/>
    </location>
    <ligand>
        <name>NADP(+)</name>
        <dbReference type="ChEBI" id="CHEBI:58349"/>
    </ligand>
</feature>
<dbReference type="Pfam" id="PF01370">
    <property type="entry name" value="Epimerase"/>
    <property type="match status" value="1"/>
</dbReference>
<feature type="binding site" evidence="9">
    <location>
        <position position="189"/>
    </location>
    <ligand>
        <name>substrate</name>
    </ligand>
</feature>
<evidence type="ECO:0000256" key="2">
    <source>
        <dbReference type="ARBA" id="ARBA00005959"/>
    </source>
</evidence>
<dbReference type="InterPro" id="IPR028614">
    <property type="entry name" value="GDP_fucose/colitose_synth"/>
</dbReference>
<dbReference type="UniPathway" id="UPA00128">
    <property type="reaction ID" value="UER00191"/>
</dbReference>
<feature type="site" description="Important for catalytic activity" evidence="9">
    <location>
        <position position="111"/>
    </location>
</feature>
<proteinExistence type="inferred from homology"/>
<dbReference type="InterPro" id="IPR001509">
    <property type="entry name" value="Epimerase_deHydtase"/>
</dbReference>
<dbReference type="GO" id="GO:0016853">
    <property type="term" value="F:isomerase activity"/>
    <property type="evidence" value="ECO:0007669"/>
    <property type="project" value="UniProtKB-KW"/>
</dbReference>
<feature type="binding site" evidence="9">
    <location>
        <position position="142"/>
    </location>
    <ligand>
        <name>NADP(+)</name>
        <dbReference type="ChEBI" id="CHEBI:58349"/>
    </ligand>
</feature>
<evidence type="ECO:0000256" key="9">
    <source>
        <dbReference type="HAMAP-Rule" id="MF_00956"/>
    </source>
</evidence>
<accession>A0A6B2M3Q5</accession>
<dbReference type="GO" id="GO:0070401">
    <property type="term" value="F:NADP+ binding"/>
    <property type="evidence" value="ECO:0007669"/>
    <property type="project" value="UniProtKB-UniRule"/>
</dbReference>
<keyword evidence="4 9" id="KW-0521">NADP</keyword>
<evidence type="ECO:0000313" key="12">
    <source>
        <dbReference type="Proteomes" id="UP000478417"/>
    </source>
</evidence>
<keyword evidence="12" id="KW-1185">Reference proteome</keyword>
<name>A0A6B2M3Q5_9BACT</name>
<feature type="domain" description="NAD-dependent epimerase/dehydratase" evidence="10">
    <location>
        <begin position="8"/>
        <end position="239"/>
    </location>
</feature>
<evidence type="ECO:0000256" key="8">
    <source>
        <dbReference type="ARBA" id="ARBA00051935"/>
    </source>
</evidence>
<feature type="binding site" evidence="9">
    <location>
        <begin position="12"/>
        <end position="18"/>
    </location>
    <ligand>
        <name>NADP(+)</name>
        <dbReference type="ChEBI" id="CHEBI:58349"/>
    </ligand>
</feature>
<evidence type="ECO:0000256" key="4">
    <source>
        <dbReference type="ARBA" id="ARBA00022857"/>
    </source>
</evidence>
<dbReference type="SUPFAM" id="SSF51735">
    <property type="entry name" value="NAD(P)-binding Rossmann-fold domains"/>
    <property type="match status" value="1"/>
</dbReference>
<reference evidence="11 12" key="1">
    <citation type="submission" date="2020-02" db="EMBL/GenBank/DDBJ databases">
        <title>Albibacoteraceae fam. nov., the first described family within the subdivision 4 Verrucomicrobia.</title>
        <authorList>
            <person name="Xi F."/>
        </authorList>
    </citation>
    <scope>NUCLEOTIDE SEQUENCE [LARGE SCALE GENOMIC DNA]</scope>
    <source>
        <strain evidence="11 12">CK1056</strain>
    </source>
</reference>
<comment type="caution">
    <text evidence="11">The sequence shown here is derived from an EMBL/GenBank/DDBJ whole genome shotgun (WGS) entry which is preliminary data.</text>
</comment>
<evidence type="ECO:0000256" key="5">
    <source>
        <dbReference type="ARBA" id="ARBA00023002"/>
    </source>
</evidence>
<evidence type="ECO:0000313" key="11">
    <source>
        <dbReference type="EMBL" id="NDV62300.1"/>
    </source>
</evidence>
<dbReference type="AlphaFoldDB" id="A0A6B2M3Q5"/>
<comment type="similarity">
    <text evidence="2 9">Belongs to the NAD(P)-dependent epimerase/dehydratase family. Fucose synthase subfamily.</text>
</comment>
<protein>
    <recommendedName>
        <fullName evidence="3 9">GDP-L-fucose synthase</fullName>
        <ecNumber evidence="3 9">1.1.1.271</ecNumber>
    </recommendedName>
    <alternativeName>
        <fullName evidence="9">GDP-4-keto-6-deoxy-D-mannose-3,5-epimerase-4-reductase</fullName>
    </alternativeName>
</protein>
<keyword evidence="7 9" id="KW-0511">Multifunctional enzyme</keyword>
<dbReference type="GO" id="GO:0050577">
    <property type="term" value="F:GDP-L-fucose synthase activity"/>
    <property type="evidence" value="ECO:0007669"/>
    <property type="project" value="UniProtKB-UniRule"/>
</dbReference>
<feature type="active site" description="Proton donor/acceptor" evidence="9">
    <location>
        <position position="138"/>
    </location>
</feature>
<dbReference type="Gene3D" id="3.40.50.720">
    <property type="entry name" value="NAD(P)-binding Rossmann-like Domain"/>
    <property type="match status" value="1"/>
</dbReference>
<evidence type="ECO:0000259" key="10">
    <source>
        <dbReference type="Pfam" id="PF01370"/>
    </source>
</evidence>
<dbReference type="HAMAP" id="MF_00956">
    <property type="entry name" value="GDP_fucose_synth"/>
    <property type="match status" value="1"/>
</dbReference>
<keyword evidence="5 9" id="KW-0560">Oxidoreductase</keyword>
<evidence type="ECO:0000256" key="3">
    <source>
        <dbReference type="ARBA" id="ARBA00012371"/>
    </source>
</evidence>
<dbReference type="Proteomes" id="UP000478417">
    <property type="component" value="Unassembled WGS sequence"/>
</dbReference>
<evidence type="ECO:0000256" key="6">
    <source>
        <dbReference type="ARBA" id="ARBA00023235"/>
    </source>
</evidence>
<dbReference type="GO" id="GO:0042351">
    <property type="term" value="P:'de novo' GDP-L-fucose biosynthetic process"/>
    <property type="evidence" value="ECO:0007669"/>
    <property type="project" value="UniProtKB-UniRule"/>
</dbReference>
<feature type="binding site" evidence="9">
    <location>
        <position position="271"/>
    </location>
    <ligand>
        <name>substrate</name>
    </ligand>
</feature>
<dbReference type="PANTHER" id="PTHR43238:SF1">
    <property type="entry name" value="GDP-L-FUCOSE SYNTHASE"/>
    <property type="match status" value="1"/>
</dbReference>
<evidence type="ECO:0000256" key="1">
    <source>
        <dbReference type="ARBA" id="ARBA00004883"/>
    </source>
</evidence>
<comment type="catalytic activity">
    <reaction evidence="8 9">
        <text>GDP-beta-L-fucose + NADP(+) = GDP-4-dehydro-alpha-D-rhamnose + NADPH + H(+)</text>
        <dbReference type="Rhea" id="RHEA:18885"/>
        <dbReference type="ChEBI" id="CHEBI:15378"/>
        <dbReference type="ChEBI" id="CHEBI:57273"/>
        <dbReference type="ChEBI" id="CHEBI:57783"/>
        <dbReference type="ChEBI" id="CHEBI:57964"/>
        <dbReference type="ChEBI" id="CHEBI:58349"/>
        <dbReference type="EC" id="1.1.1.271"/>
    </reaction>
</comment>
<dbReference type="InterPro" id="IPR036291">
    <property type="entry name" value="NAD(P)-bd_dom_sf"/>
</dbReference>
<evidence type="ECO:0000256" key="7">
    <source>
        <dbReference type="ARBA" id="ARBA00023268"/>
    </source>
</evidence>
<dbReference type="EC" id="1.1.1.271" evidence="3 9"/>
<dbReference type="PANTHER" id="PTHR43238">
    <property type="entry name" value="GDP-L-FUCOSE SYNTHASE"/>
    <property type="match status" value="1"/>
</dbReference>
<comment type="function">
    <text evidence="9">Catalyzes the two-step NADP-dependent conversion of GDP-4-dehydro-6-deoxy-D-mannose to GDP-fucose, involving an epimerase and a reductase reaction.</text>
</comment>
<comment type="pathway">
    <text evidence="1 9">Nucleotide-sugar biosynthesis; GDP-L-fucose biosynthesis via de novo pathway; GDP-L-fucose from GDP-alpha-D-mannose: step 2/2.</text>
</comment>
<feature type="binding site" evidence="9">
    <location>
        <position position="211"/>
    </location>
    <ligand>
        <name>substrate</name>
    </ligand>
</feature>
<dbReference type="Gene3D" id="3.90.25.10">
    <property type="entry name" value="UDP-galactose 4-epimerase, domain 1"/>
    <property type="match status" value="1"/>
</dbReference>
<dbReference type="CDD" id="cd05239">
    <property type="entry name" value="GDP_FS_SDR_e"/>
    <property type="match status" value="1"/>
</dbReference>